<dbReference type="InterPro" id="IPR050079">
    <property type="entry name" value="DEAD_box_RNA_helicase"/>
</dbReference>
<dbReference type="HOGENOM" id="CLU_003041_1_3_1"/>
<dbReference type="EMBL" id="KI393256">
    <property type="protein sequence ID" value="ERN08809.1"/>
    <property type="molecule type" value="Genomic_DNA"/>
</dbReference>
<dbReference type="GO" id="GO:0003729">
    <property type="term" value="F:mRNA binding"/>
    <property type="evidence" value="ECO:0007669"/>
    <property type="project" value="EnsemblPlants"/>
</dbReference>
<keyword evidence="1" id="KW-0547">Nucleotide-binding</keyword>
<dbReference type="Pfam" id="PF00271">
    <property type="entry name" value="Helicase_C"/>
    <property type="match status" value="1"/>
</dbReference>
<dbReference type="GO" id="GO:0009409">
    <property type="term" value="P:response to cold"/>
    <property type="evidence" value="ECO:0007669"/>
    <property type="project" value="EnsemblPlants"/>
</dbReference>
<evidence type="ECO:0000259" key="7">
    <source>
        <dbReference type="PROSITE" id="PS51194"/>
    </source>
</evidence>
<keyword evidence="4" id="KW-0067">ATP-binding</keyword>
<dbReference type="CDD" id="cd18787">
    <property type="entry name" value="SF2_C_DEAD"/>
    <property type="match status" value="1"/>
</dbReference>
<feature type="domain" description="DEAD-box RNA helicase Q" evidence="8">
    <location>
        <begin position="27"/>
        <end position="55"/>
    </location>
</feature>
<dbReference type="PROSITE" id="PS51192">
    <property type="entry name" value="HELICASE_ATP_BIND_1"/>
    <property type="match status" value="1"/>
</dbReference>
<dbReference type="SUPFAM" id="SSF52540">
    <property type="entry name" value="P-loop containing nucleoside triphosphate hydrolases"/>
    <property type="match status" value="1"/>
</dbReference>
<evidence type="ECO:0000313" key="10">
    <source>
        <dbReference type="Proteomes" id="UP000017836"/>
    </source>
</evidence>
<feature type="domain" description="Helicase C-terminal" evidence="7">
    <location>
        <begin position="255"/>
        <end position="404"/>
    </location>
</feature>
<organism evidence="9 10">
    <name type="scientific">Amborella trichopoda</name>
    <dbReference type="NCBI Taxonomy" id="13333"/>
    <lineage>
        <taxon>Eukaryota</taxon>
        <taxon>Viridiplantae</taxon>
        <taxon>Streptophyta</taxon>
        <taxon>Embryophyta</taxon>
        <taxon>Tracheophyta</taxon>
        <taxon>Spermatophyta</taxon>
        <taxon>Magnoliopsida</taxon>
        <taxon>Amborellales</taxon>
        <taxon>Amborellaceae</taxon>
        <taxon>Amborella</taxon>
    </lineage>
</organism>
<dbReference type="SMART" id="SM00490">
    <property type="entry name" value="HELICc"/>
    <property type="match status" value="1"/>
</dbReference>
<name>W1PM15_AMBTC</name>
<keyword evidence="10" id="KW-1185">Reference proteome</keyword>
<dbReference type="InterPro" id="IPR001650">
    <property type="entry name" value="Helicase_C-like"/>
</dbReference>
<evidence type="ECO:0000256" key="4">
    <source>
        <dbReference type="ARBA" id="ARBA00022840"/>
    </source>
</evidence>
<dbReference type="Gene3D" id="3.40.50.300">
    <property type="entry name" value="P-loop containing nucleotide triphosphate hydrolases"/>
    <property type="match status" value="2"/>
</dbReference>
<dbReference type="CDD" id="cd17959">
    <property type="entry name" value="DEADc_DDX54"/>
    <property type="match status" value="1"/>
</dbReference>
<dbReference type="eggNOG" id="KOG0337">
    <property type="taxonomic scope" value="Eukaryota"/>
</dbReference>
<keyword evidence="2" id="KW-0378">Hydrolase</keyword>
<evidence type="ECO:0000256" key="3">
    <source>
        <dbReference type="ARBA" id="ARBA00022806"/>
    </source>
</evidence>
<evidence type="ECO:0008006" key="11">
    <source>
        <dbReference type="Google" id="ProtNLM"/>
    </source>
</evidence>
<dbReference type="GO" id="GO:0005524">
    <property type="term" value="F:ATP binding"/>
    <property type="evidence" value="ECO:0007669"/>
    <property type="project" value="UniProtKB-KW"/>
</dbReference>
<dbReference type="PROSITE" id="PS51195">
    <property type="entry name" value="Q_MOTIF"/>
    <property type="match status" value="1"/>
</dbReference>
<dbReference type="InterPro" id="IPR011545">
    <property type="entry name" value="DEAD/DEAH_box_helicase_dom"/>
</dbReference>
<dbReference type="PANTHER" id="PTHR47959:SF8">
    <property type="entry name" value="RNA HELICASE"/>
    <property type="match status" value="1"/>
</dbReference>
<evidence type="ECO:0000256" key="5">
    <source>
        <dbReference type="PROSITE-ProRule" id="PRU00552"/>
    </source>
</evidence>
<protein>
    <recommendedName>
        <fullName evidence="11">RNA helicase</fullName>
    </recommendedName>
</protein>
<dbReference type="GO" id="GO:0006364">
    <property type="term" value="P:rRNA processing"/>
    <property type="evidence" value="ECO:0000318"/>
    <property type="project" value="GO_Central"/>
</dbReference>
<dbReference type="InterPro" id="IPR014014">
    <property type="entry name" value="RNA_helicase_DEAD_Q_motif"/>
</dbReference>
<dbReference type="GO" id="GO:0005730">
    <property type="term" value="C:nucleolus"/>
    <property type="evidence" value="ECO:0000318"/>
    <property type="project" value="GO_Central"/>
</dbReference>
<reference evidence="10" key="1">
    <citation type="journal article" date="2013" name="Science">
        <title>The Amborella genome and the evolution of flowering plants.</title>
        <authorList>
            <consortium name="Amborella Genome Project"/>
        </authorList>
    </citation>
    <scope>NUCLEOTIDE SEQUENCE [LARGE SCALE GENOMIC DNA]</scope>
</reference>
<evidence type="ECO:0000259" key="8">
    <source>
        <dbReference type="PROSITE" id="PS51195"/>
    </source>
</evidence>
<dbReference type="InterPro" id="IPR027417">
    <property type="entry name" value="P-loop_NTPase"/>
</dbReference>
<evidence type="ECO:0000256" key="2">
    <source>
        <dbReference type="ARBA" id="ARBA00022801"/>
    </source>
</evidence>
<dbReference type="GO" id="GO:0016787">
    <property type="term" value="F:hydrolase activity"/>
    <property type="evidence" value="ECO:0007669"/>
    <property type="project" value="UniProtKB-KW"/>
</dbReference>
<dbReference type="OMA" id="LHHVEEI"/>
<dbReference type="GO" id="GO:0003724">
    <property type="term" value="F:RNA helicase activity"/>
    <property type="evidence" value="ECO:0007669"/>
    <property type="project" value="InterPro"/>
</dbReference>
<dbReference type="InterPro" id="IPR014001">
    <property type="entry name" value="Helicase_ATP-bd"/>
</dbReference>
<evidence type="ECO:0000256" key="1">
    <source>
        <dbReference type="ARBA" id="ARBA00022741"/>
    </source>
</evidence>
<sequence>MARVNLQVSSKAQLKQVEKMKKKAKSGGFESMGLSLNVFRGVKRKGYRVPTPIQRKAMPLILAGADVVGMARTGSGKTAAFLVPMLERLKEHVPQTGVRALVLSPTRDLALQTFKFTKELGRYMDIRASLLVGGDSMESQFEELAQNPDVIIATPGRLMHHLAEIDDMSLRTVEYVVFDEADCLFGMGFAEQLHKILSQLSETRQTLLFSATLPSALAEFAKAGLRDPQLVRLDLETKISPDLKITFFTSRQEEKYAALLHLVREQISSDQQTLIFVSTKHHVEFLNGIFKADGIEPSVVYGDMDQDARKMHLSRFRSRKTMFLIVTDVAARGLDIPLLDNVVNWDFPPKPKIFVHRVGRAARAGRTGTAYSFVTSEDMPYLLDLHLFLSKPLRPAPTEEEVVKDMNGVLSKIDQALQNGETVYGRFPQTTLDLVSDRVREIVDGSSELIALRKTCTNAFSLYSKTKPSPSRESIRRAKDLPREGVHPIFMNELGCSELNALAFSESLKAFRPKQTILEAEGEAAKAKGQHLHFKFQDESAVCHC</sequence>
<dbReference type="Gramene" id="ERN08809">
    <property type="protein sequence ID" value="ERN08809"/>
    <property type="gene ID" value="AMTR_s00017p00257500"/>
</dbReference>
<feature type="domain" description="Helicase ATP-binding" evidence="6">
    <location>
        <begin position="58"/>
        <end position="231"/>
    </location>
</feature>
<dbReference type="SMART" id="SM00487">
    <property type="entry name" value="DEXDc"/>
    <property type="match status" value="1"/>
</dbReference>
<gene>
    <name evidence="9" type="ORF">AMTR_s00017p00257500</name>
</gene>
<dbReference type="PROSITE" id="PS51194">
    <property type="entry name" value="HELICASE_CTER"/>
    <property type="match status" value="1"/>
</dbReference>
<proteinExistence type="predicted"/>
<keyword evidence="3" id="KW-0347">Helicase</keyword>
<dbReference type="PANTHER" id="PTHR47959">
    <property type="entry name" value="ATP-DEPENDENT RNA HELICASE RHLE-RELATED"/>
    <property type="match status" value="1"/>
</dbReference>
<feature type="short sequence motif" description="Q motif" evidence="5">
    <location>
        <begin position="27"/>
        <end position="55"/>
    </location>
</feature>
<dbReference type="STRING" id="13333.W1PM15"/>
<dbReference type="InterPro" id="IPR033517">
    <property type="entry name" value="DDX54/DBP10_DEAD-box_helicase"/>
</dbReference>
<evidence type="ECO:0000313" key="9">
    <source>
        <dbReference type="EMBL" id="ERN08809.1"/>
    </source>
</evidence>
<evidence type="ECO:0000259" key="6">
    <source>
        <dbReference type="PROSITE" id="PS51192"/>
    </source>
</evidence>
<dbReference type="Proteomes" id="UP000017836">
    <property type="component" value="Unassembled WGS sequence"/>
</dbReference>
<accession>W1PM15</accession>
<dbReference type="AlphaFoldDB" id="W1PM15"/>
<dbReference type="Pfam" id="PF00270">
    <property type="entry name" value="DEAD"/>
    <property type="match status" value="1"/>
</dbReference>